<proteinExistence type="predicted"/>
<gene>
    <name evidence="2" type="ORF">LMG21510_01752</name>
</gene>
<feature type="compositionally biased region" description="Polar residues" evidence="1">
    <location>
        <begin position="1"/>
        <end position="11"/>
    </location>
</feature>
<comment type="caution">
    <text evidence="2">The sequence shown here is derived from an EMBL/GenBank/DDBJ whole genome shotgun (WGS) entry which is preliminary data.</text>
</comment>
<organism evidence="2 3">
    <name type="scientific">Cupriavidus respiraculi</name>
    <dbReference type="NCBI Taxonomy" id="195930"/>
    <lineage>
        <taxon>Bacteria</taxon>
        <taxon>Pseudomonadati</taxon>
        <taxon>Pseudomonadota</taxon>
        <taxon>Betaproteobacteria</taxon>
        <taxon>Burkholderiales</taxon>
        <taxon>Burkholderiaceae</taxon>
        <taxon>Cupriavidus</taxon>
    </lineage>
</organism>
<accession>A0ABM8WVX3</accession>
<reference evidence="2 3" key="1">
    <citation type="submission" date="2021-08" db="EMBL/GenBank/DDBJ databases">
        <authorList>
            <person name="Peeters C."/>
        </authorList>
    </citation>
    <scope>NUCLEOTIDE SEQUENCE [LARGE SCALE GENOMIC DNA]</scope>
    <source>
        <strain evidence="2 3">LMG 21510</strain>
    </source>
</reference>
<dbReference type="EMBL" id="CAJZAH010000002">
    <property type="protein sequence ID" value="CAG9171677.1"/>
    <property type="molecule type" value="Genomic_DNA"/>
</dbReference>
<sequence length="68" mass="7249">MTQPNQNQQDPVQAAAEREQDPKAAPQDTVKVEKKESTNEQQEGKLSGPVVLANEKNGGEGDEDSASA</sequence>
<evidence type="ECO:0000313" key="3">
    <source>
        <dbReference type="Proteomes" id="UP000721236"/>
    </source>
</evidence>
<dbReference type="Proteomes" id="UP000721236">
    <property type="component" value="Unassembled WGS sequence"/>
</dbReference>
<name>A0ABM8WVX3_9BURK</name>
<dbReference type="RefSeq" id="WP_222201127.1">
    <property type="nucleotide sequence ID" value="NZ_CAJZAH010000002.1"/>
</dbReference>
<feature type="region of interest" description="Disordered" evidence="1">
    <location>
        <begin position="1"/>
        <end position="68"/>
    </location>
</feature>
<evidence type="ECO:0000256" key="1">
    <source>
        <dbReference type="SAM" id="MobiDB-lite"/>
    </source>
</evidence>
<evidence type="ECO:0000313" key="2">
    <source>
        <dbReference type="EMBL" id="CAG9171677.1"/>
    </source>
</evidence>
<keyword evidence="3" id="KW-1185">Reference proteome</keyword>
<protein>
    <submittedName>
        <fullName evidence="2">Uncharacterized protein</fullName>
    </submittedName>
</protein>